<feature type="compositionally biased region" description="Basic and acidic residues" evidence="1">
    <location>
        <begin position="114"/>
        <end position="132"/>
    </location>
</feature>
<protein>
    <submittedName>
        <fullName evidence="2">Uncharacterized protein</fullName>
    </submittedName>
</protein>
<accession>E7C632</accession>
<evidence type="ECO:0000313" key="2">
    <source>
        <dbReference type="EMBL" id="ADI22906.1"/>
    </source>
</evidence>
<dbReference type="AlphaFoldDB" id="E7C632"/>
<name>E7C632_9HYPH</name>
<evidence type="ECO:0000256" key="1">
    <source>
        <dbReference type="SAM" id="MobiDB-lite"/>
    </source>
</evidence>
<proteinExistence type="predicted"/>
<organism evidence="2">
    <name type="scientific">uncultured Rhizobium sp. HF0500_35F13</name>
    <dbReference type="NCBI Taxonomy" id="723627"/>
    <lineage>
        <taxon>Bacteria</taxon>
        <taxon>Pseudomonadati</taxon>
        <taxon>Pseudomonadota</taxon>
        <taxon>Alphaproteobacteria</taxon>
        <taxon>Hyphomicrobiales</taxon>
        <taxon>Rhizobiaceae</taxon>
        <taxon>Rhizobium/Agrobacterium group</taxon>
        <taxon>Rhizobium</taxon>
        <taxon>environmental samples</taxon>
    </lineage>
</organism>
<reference evidence="2" key="1">
    <citation type="submission" date="2010-01" db="EMBL/GenBank/DDBJ databases">
        <title>Genome fragments of uncultured bacteria from the North Pacific subtropical Gyre.</title>
        <authorList>
            <person name="Pham V.D."/>
            <person name="Delong E.F."/>
        </authorList>
    </citation>
    <scope>NUCLEOTIDE SEQUENCE</scope>
</reference>
<sequence length="143" mass="16145">MQRDYAPRGVKFYYIYKSLEHPGNNGYKQPLTLTERLLHVKEAKQRIGSEFIWLCDNMQNEFSHALGKDPNSEFIVGPDGKLVVQRQWSNPDQLRDDLVRLAGAVENPTAASDIDVRFRPPAEDAAGDERPDSNPSHPAQGNL</sequence>
<feature type="region of interest" description="Disordered" evidence="1">
    <location>
        <begin position="110"/>
        <end position="143"/>
    </location>
</feature>
<feature type="compositionally biased region" description="Polar residues" evidence="1">
    <location>
        <begin position="133"/>
        <end position="143"/>
    </location>
</feature>
<dbReference type="EMBL" id="GU568000">
    <property type="protein sequence ID" value="ADI22906.1"/>
    <property type="molecule type" value="Genomic_DNA"/>
</dbReference>
<dbReference type="Gene3D" id="3.40.30.10">
    <property type="entry name" value="Glutaredoxin"/>
    <property type="match status" value="1"/>
</dbReference>